<reference evidence="3" key="1">
    <citation type="submission" date="2018-10" db="EMBL/GenBank/DDBJ databases">
        <title>Effector identification in a new, highly contiguous assembly of the strawberry crown rot pathogen Phytophthora cactorum.</title>
        <authorList>
            <person name="Armitage A.D."/>
            <person name="Nellist C.F."/>
            <person name="Bates H."/>
            <person name="Vickerstaff R.J."/>
            <person name="Harrison R.J."/>
        </authorList>
    </citation>
    <scope>NUCLEOTIDE SEQUENCE</scope>
    <source>
        <strain evidence="2">15-7</strain>
        <strain evidence="3">P415</strain>
    </source>
</reference>
<evidence type="ECO:0000256" key="1">
    <source>
        <dbReference type="SAM" id="MobiDB-lite"/>
    </source>
</evidence>
<proteinExistence type="predicted"/>
<feature type="compositionally biased region" description="Low complexity" evidence="1">
    <location>
        <begin position="211"/>
        <end position="240"/>
    </location>
</feature>
<dbReference type="VEuPathDB" id="FungiDB:PC110_g23834"/>
<evidence type="ECO:0000313" key="4">
    <source>
        <dbReference type="Proteomes" id="UP000697107"/>
    </source>
</evidence>
<protein>
    <submittedName>
        <fullName evidence="3">Uncharacterized protein</fullName>
    </submittedName>
</protein>
<dbReference type="Proteomes" id="UP000735874">
    <property type="component" value="Unassembled WGS sequence"/>
</dbReference>
<sequence>MATTVELNKNGCPVNWQGQCWTYYKRMMEFSVADKEVLEYAKGEVTLASGASDVDTKMFNNTQMKVDHIIMALLSMELGQQVMIKANGTEMWKYLEDTYEVKTNAATRTNQEIILFNKLQTATCKPGWDVRQHANGMFIIKAQLAALNADVRDPIFINMLMRSLPSNARFDRLRGLVEIGASEVDTPDKLRDQILRMDSYNKCDRELNATNASTAQAQSQQSGAKQKSQQQQNTGNNSATRQLTPEKAAAVAAKKLDKQQGNAIVLGIWRRTAT</sequence>
<evidence type="ECO:0000313" key="2">
    <source>
        <dbReference type="EMBL" id="KAG2828476.1"/>
    </source>
</evidence>
<accession>A0A8T1JPB9</accession>
<gene>
    <name evidence="2" type="ORF">PC113_g21460</name>
    <name evidence="3" type="ORF">PC118_g21350</name>
</gene>
<dbReference type="EMBL" id="RCMG01001392">
    <property type="protein sequence ID" value="KAG2828476.1"/>
    <property type="molecule type" value="Genomic_DNA"/>
</dbReference>
<dbReference type="EMBL" id="RCML01001439">
    <property type="protein sequence ID" value="KAG2962586.1"/>
    <property type="molecule type" value="Genomic_DNA"/>
</dbReference>
<feature type="region of interest" description="Disordered" evidence="1">
    <location>
        <begin position="211"/>
        <end position="254"/>
    </location>
</feature>
<organism evidence="3 4">
    <name type="scientific">Phytophthora cactorum</name>
    <dbReference type="NCBI Taxonomy" id="29920"/>
    <lineage>
        <taxon>Eukaryota</taxon>
        <taxon>Sar</taxon>
        <taxon>Stramenopiles</taxon>
        <taxon>Oomycota</taxon>
        <taxon>Peronosporomycetes</taxon>
        <taxon>Peronosporales</taxon>
        <taxon>Peronosporaceae</taxon>
        <taxon>Phytophthora</taxon>
    </lineage>
</organism>
<comment type="caution">
    <text evidence="3">The sequence shown here is derived from an EMBL/GenBank/DDBJ whole genome shotgun (WGS) entry which is preliminary data.</text>
</comment>
<name>A0A8T1JPB9_9STRA</name>
<evidence type="ECO:0000313" key="3">
    <source>
        <dbReference type="EMBL" id="KAG2962586.1"/>
    </source>
</evidence>
<dbReference type="Pfam" id="PF14223">
    <property type="entry name" value="Retrotran_gag_2"/>
    <property type="match status" value="1"/>
</dbReference>
<dbReference type="AlphaFoldDB" id="A0A8T1JPB9"/>
<dbReference type="Proteomes" id="UP000697107">
    <property type="component" value="Unassembled WGS sequence"/>
</dbReference>